<evidence type="ECO:0000313" key="8">
    <source>
        <dbReference type="EMBL" id="RRD73871.1"/>
    </source>
</evidence>
<dbReference type="Pfam" id="PF10143">
    <property type="entry name" value="PhosphMutase"/>
    <property type="match status" value="1"/>
</dbReference>
<dbReference type="NCBIfam" id="NF003242">
    <property type="entry name" value="PRK04200.1"/>
    <property type="match status" value="1"/>
</dbReference>
<dbReference type="AlphaFoldDB" id="A0A3P1YS48"/>
<accession>A0A3P1YS48</accession>
<organism evidence="8 9">
    <name type="scientific">Tannerella forsythia</name>
    <name type="common">Bacteroides forsythus</name>
    <dbReference type="NCBI Taxonomy" id="28112"/>
    <lineage>
        <taxon>Bacteria</taxon>
        <taxon>Pseudomonadati</taxon>
        <taxon>Bacteroidota</taxon>
        <taxon>Bacteroidia</taxon>
        <taxon>Bacteroidales</taxon>
        <taxon>Tannerellaceae</taxon>
        <taxon>Tannerella</taxon>
    </lineage>
</organism>
<comment type="similarity">
    <text evidence="4">Belongs to the BPG-independent phosphoglycerate mutase family. A-PGAM subfamily.</text>
</comment>
<dbReference type="PANTHER" id="PTHR31209">
    <property type="entry name" value="COFACTOR-INDEPENDENT PHOSPHOGLYCERATE MUTASE"/>
    <property type="match status" value="1"/>
</dbReference>
<evidence type="ECO:0000256" key="2">
    <source>
        <dbReference type="ARBA" id="ARBA00002315"/>
    </source>
</evidence>
<dbReference type="EC" id="5.4.2.12" evidence="8"/>
<comment type="catalytic activity">
    <reaction evidence="1">
        <text>(2R)-2-phosphoglycerate = (2R)-3-phosphoglycerate</text>
        <dbReference type="Rhea" id="RHEA:15901"/>
        <dbReference type="ChEBI" id="CHEBI:58272"/>
        <dbReference type="ChEBI" id="CHEBI:58289"/>
        <dbReference type="EC" id="5.4.2.12"/>
    </reaction>
</comment>
<comment type="caution">
    <text evidence="8">The sequence shown here is derived from an EMBL/GenBank/DDBJ whole genome shotgun (WGS) entry which is preliminary data.</text>
</comment>
<dbReference type="GO" id="GO:0004619">
    <property type="term" value="F:phosphoglycerate mutase activity"/>
    <property type="evidence" value="ECO:0007669"/>
    <property type="project" value="UniProtKB-EC"/>
</dbReference>
<dbReference type="InterPro" id="IPR004456">
    <property type="entry name" value="Pglycerate_mutase_ApgM"/>
</dbReference>
<dbReference type="PIRSF" id="PIRSF006392">
    <property type="entry name" value="IPGAM_arch"/>
    <property type="match status" value="1"/>
</dbReference>
<evidence type="ECO:0000256" key="1">
    <source>
        <dbReference type="ARBA" id="ARBA00000370"/>
    </source>
</evidence>
<comment type="pathway">
    <text evidence="3">Carbohydrate degradation.</text>
</comment>
<dbReference type="InterPro" id="IPR006124">
    <property type="entry name" value="Metalloenzyme"/>
</dbReference>
<dbReference type="EMBL" id="RQYN01000032">
    <property type="protein sequence ID" value="RRD73871.1"/>
    <property type="molecule type" value="Genomic_DNA"/>
</dbReference>
<reference evidence="8 9" key="1">
    <citation type="submission" date="2018-11" db="EMBL/GenBank/DDBJ databases">
        <title>Genomes From Bacteria Associated with the Canine Oral Cavity: a Test Case for Automated Genome-Based Taxonomic Assignment.</title>
        <authorList>
            <person name="Coil D.A."/>
            <person name="Jospin G."/>
            <person name="Darling A.E."/>
            <person name="Wallis C."/>
            <person name="Davis I.J."/>
            <person name="Harris S."/>
            <person name="Eisen J.A."/>
            <person name="Holcombe L.J."/>
            <person name="O'Flynn C."/>
        </authorList>
    </citation>
    <scope>NUCLEOTIDE SEQUENCE [LARGE SCALE GENOMIC DNA]</scope>
    <source>
        <strain evidence="8 9">OH1426_COT-023</strain>
    </source>
</reference>
<dbReference type="PANTHER" id="PTHR31209:SF4">
    <property type="entry name" value="2,3-BISPHOSPHOGLYCERATE-INDEPENDENT PHOSPHOGLYCERATE MUTASE"/>
    <property type="match status" value="1"/>
</dbReference>
<keyword evidence="5" id="KW-0324">Glycolysis</keyword>
<dbReference type="NCBIfam" id="TIGR02535">
    <property type="entry name" value="hyp_Hser_kinase"/>
    <property type="match status" value="1"/>
</dbReference>
<dbReference type="GO" id="GO:0046872">
    <property type="term" value="F:metal ion binding"/>
    <property type="evidence" value="ECO:0007669"/>
    <property type="project" value="InterPro"/>
</dbReference>
<name>A0A3P1YS48_TANFO</name>
<proteinExistence type="inferred from homology"/>
<dbReference type="Gene3D" id="3.40.720.10">
    <property type="entry name" value="Alkaline Phosphatase, subunit A"/>
    <property type="match status" value="2"/>
</dbReference>
<feature type="domain" description="Metalloenzyme" evidence="7">
    <location>
        <begin position="1"/>
        <end position="378"/>
    </location>
</feature>
<keyword evidence="6 8" id="KW-0413">Isomerase</keyword>
<evidence type="ECO:0000259" key="7">
    <source>
        <dbReference type="Pfam" id="PF01676"/>
    </source>
</evidence>
<evidence type="ECO:0000313" key="9">
    <source>
        <dbReference type="Proteomes" id="UP000279860"/>
    </source>
</evidence>
<dbReference type="NCBIfam" id="TIGR00306">
    <property type="entry name" value="apgM"/>
    <property type="match status" value="1"/>
</dbReference>
<dbReference type="Proteomes" id="UP000279860">
    <property type="component" value="Unassembled WGS sequence"/>
</dbReference>
<dbReference type="Pfam" id="PF01676">
    <property type="entry name" value="Metalloenzyme"/>
    <property type="match status" value="1"/>
</dbReference>
<dbReference type="InterPro" id="IPR023665">
    <property type="entry name" value="ApgAM_prokaryotes"/>
</dbReference>
<gene>
    <name evidence="8" type="ORF">EII41_08955</name>
</gene>
<protein>
    <submittedName>
        <fullName evidence="8">Cofactor-independent phosphoglycerate mutase</fullName>
        <ecNumber evidence="8">5.4.2.12</ecNumber>
    </submittedName>
</protein>
<dbReference type="RefSeq" id="WP_124790305.1">
    <property type="nucleotide sequence ID" value="NZ_RQYN01000032.1"/>
</dbReference>
<evidence type="ECO:0000256" key="4">
    <source>
        <dbReference type="ARBA" id="ARBA00005524"/>
    </source>
</evidence>
<comment type="function">
    <text evidence="2">Catalyzes the interconversion of 2-phosphoglycerate and 3-phosphoglycerate.</text>
</comment>
<evidence type="ECO:0000256" key="5">
    <source>
        <dbReference type="ARBA" id="ARBA00023152"/>
    </source>
</evidence>
<sequence>MKYLVVLADGMADEPIAELGHRTPLQYARTPYMDRLAALGVTGRLRTVPKGFVPGSEVANLSVLGYDLHTVYEGRGVLEAAGMGIRLQPDELAIRCNLLCVKGELLKSHSAGDLTDEEAEQLIVFLNNELGDENIRFYRGLSYRHLLIIKKGDKRIDCTPPHNILSHPFRPAMVRAQTPEAGPTAALLNELIRKSQDILPAHPVNRRRIDEGKEPANSIWPWSPGYRPAMQTLKQLYGINQSAVISAVDVIRGIGVYAGMDVISVEGATGRHDTNYEGKAQAAMRALQTHDFVYLHIEASDEAGHAGDVALKIRTIEDLDSRIIKPLSERLNQWEVPVTIAVLPDHPTPCALRTHTDTPIPFLIYRPGITPDGVTRYDEFSVRHGQYPLLNDNEFMKELLKK</sequence>
<dbReference type="GO" id="GO:0006096">
    <property type="term" value="P:glycolytic process"/>
    <property type="evidence" value="ECO:0007669"/>
    <property type="project" value="UniProtKB-KW"/>
</dbReference>
<dbReference type="InterPro" id="IPR017850">
    <property type="entry name" value="Alkaline_phosphatase_core_sf"/>
</dbReference>
<dbReference type="SUPFAM" id="SSF53649">
    <property type="entry name" value="Alkaline phosphatase-like"/>
    <property type="match status" value="1"/>
</dbReference>
<dbReference type="CDD" id="cd16011">
    <property type="entry name" value="iPGM_like"/>
    <property type="match status" value="1"/>
</dbReference>
<evidence type="ECO:0000256" key="6">
    <source>
        <dbReference type="ARBA" id="ARBA00023235"/>
    </source>
</evidence>
<evidence type="ECO:0000256" key="3">
    <source>
        <dbReference type="ARBA" id="ARBA00004921"/>
    </source>
</evidence>